<evidence type="ECO:0000313" key="2">
    <source>
        <dbReference type="Proteomes" id="UP000004728"/>
    </source>
</evidence>
<comment type="caution">
    <text evidence="1">The sequence shown here is derived from an EMBL/GenBank/DDBJ whole genome shotgun (WGS) entry which is preliminary data.</text>
</comment>
<keyword evidence="2" id="KW-1185">Reference proteome</keyword>
<dbReference type="Proteomes" id="UP000004728">
    <property type="component" value="Unassembled WGS sequence"/>
</dbReference>
<evidence type="ECO:0000313" key="1">
    <source>
        <dbReference type="EMBL" id="EGD59221.1"/>
    </source>
</evidence>
<gene>
    <name evidence="1" type="ORF">Y88_1283</name>
</gene>
<dbReference type="HOGENOM" id="CLU_2789797_0_0_5"/>
<name>F1Z804_9SPHN</name>
<proteinExistence type="predicted"/>
<protein>
    <submittedName>
        <fullName evidence="1">Uncharacterized protein</fullName>
    </submittedName>
</protein>
<accession>F1Z804</accession>
<reference evidence="1 2" key="1">
    <citation type="journal article" date="2012" name="J. Bacteriol.">
        <title>Draft Genome Sequence of Novosphingobium nitrogenifigens Y88T.</title>
        <authorList>
            <person name="Strabala T.J."/>
            <person name="Macdonald L."/>
            <person name="Liu V."/>
            <person name="Smit A.M."/>
        </authorList>
    </citation>
    <scope>NUCLEOTIDE SEQUENCE [LARGE SCALE GENOMIC DNA]</scope>
    <source>
        <strain evidence="1 2">DSM 19370</strain>
    </source>
</reference>
<organism evidence="1 2">
    <name type="scientific">Novosphingobium nitrogenifigens DSM 19370</name>
    <dbReference type="NCBI Taxonomy" id="983920"/>
    <lineage>
        <taxon>Bacteria</taxon>
        <taxon>Pseudomonadati</taxon>
        <taxon>Pseudomonadota</taxon>
        <taxon>Alphaproteobacteria</taxon>
        <taxon>Sphingomonadales</taxon>
        <taxon>Sphingomonadaceae</taxon>
        <taxon>Novosphingobium</taxon>
    </lineage>
</organism>
<dbReference type="InParanoid" id="F1Z804"/>
<dbReference type="AlphaFoldDB" id="F1Z804"/>
<dbReference type="EMBL" id="AEWJ01000037">
    <property type="protein sequence ID" value="EGD59221.1"/>
    <property type="molecule type" value="Genomic_DNA"/>
</dbReference>
<sequence length="68" mass="7744">MIPAQAWRCRRCPCPAPRTPDRVRPEIVFSSPWCRPANRLVCGSETGQHDVHHDCIRPYLRIGPVHSG</sequence>